<dbReference type="AlphaFoldDB" id="A0A328Q5M3"/>
<name>A0A328Q5M3_9EURY</name>
<keyword evidence="1" id="KW-0479">Metal-binding</keyword>
<dbReference type="Gene3D" id="3.30.70.100">
    <property type="match status" value="1"/>
</dbReference>
<dbReference type="GO" id="GO:0046872">
    <property type="term" value="F:metal ion binding"/>
    <property type="evidence" value="ECO:0007669"/>
    <property type="project" value="UniProtKB-KW"/>
</dbReference>
<evidence type="ECO:0000313" key="3">
    <source>
        <dbReference type="EMBL" id="RAP03657.1"/>
    </source>
</evidence>
<dbReference type="InterPro" id="IPR001802">
    <property type="entry name" value="MerP/CopZ"/>
</dbReference>
<dbReference type="Pfam" id="PF00403">
    <property type="entry name" value="HMA"/>
    <property type="match status" value="1"/>
</dbReference>
<feature type="domain" description="HMA" evidence="2">
    <location>
        <begin position="3"/>
        <end position="69"/>
    </location>
</feature>
<accession>A0A328Q5M3</accession>
<dbReference type="InterPro" id="IPR006121">
    <property type="entry name" value="HMA_dom"/>
</dbReference>
<evidence type="ECO:0000259" key="2">
    <source>
        <dbReference type="PROSITE" id="PS50846"/>
    </source>
</evidence>
<dbReference type="InterPro" id="IPR036163">
    <property type="entry name" value="HMA_dom_sf"/>
</dbReference>
<proteinExistence type="predicted"/>
<sequence length="74" mass="8189">MTKEDVFKVEDMACNACVNTITKTLSNNENISNISCNLESKDVSVTYDEEKVDVEEIISALDNIGFSATIKKKP</sequence>
<dbReference type="RefSeq" id="WP_112149309.1">
    <property type="nucleotide sequence ID" value="NZ_CATZNA010000115.1"/>
</dbReference>
<dbReference type="CDD" id="cd00371">
    <property type="entry name" value="HMA"/>
    <property type="match status" value="1"/>
</dbReference>
<protein>
    <recommendedName>
        <fullName evidence="2">HMA domain-containing protein</fullName>
    </recommendedName>
</protein>
<evidence type="ECO:0000313" key="4">
    <source>
        <dbReference type="Proteomes" id="UP000248557"/>
    </source>
</evidence>
<dbReference type="EMBL" id="NGJK01000014">
    <property type="protein sequence ID" value="RAP03657.1"/>
    <property type="molecule type" value="Genomic_DNA"/>
</dbReference>
<dbReference type="PROSITE" id="PS50846">
    <property type="entry name" value="HMA_2"/>
    <property type="match status" value="1"/>
</dbReference>
<evidence type="ECO:0000256" key="1">
    <source>
        <dbReference type="ARBA" id="ARBA00022723"/>
    </source>
</evidence>
<dbReference type="PRINTS" id="PR00946">
    <property type="entry name" value="HGSCAVENGER"/>
</dbReference>
<dbReference type="FunFam" id="3.30.70.100:FF:000001">
    <property type="entry name" value="ATPase copper transporting beta"/>
    <property type="match status" value="1"/>
</dbReference>
<comment type="caution">
    <text evidence="3">The sequence shown here is derived from an EMBL/GenBank/DDBJ whole genome shotgun (WGS) entry which is preliminary data.</text>
</comment>
<dbReference type="SUPFAM" id="SSF55008">
    <property type="entry name" value="HMA, heavy metal-associated domain"/>
    <property type="match status" value="1"/>
</dbReference>
<organism evidence="3 4">
    <name type="scientific">Methanosphaera stadtmanae</name>
    <dbReference type="NCBI Taxonomy" id="2317"/>
    <lineage>
        <taxon>Archaea</taxon>
        <taxon>Methanobacteriati</taxon>
        <taxon>Methanobacteriota</taxon>
        <taxon>Methanomada group</taxon>
        <taxon>Methanobacteria</taxon>
        <taxon>Methanobacteriales</taxon>
        <taxon>Methanobacteriaceae</taxon>
        <taxon>Methanosphaera</taxon>
    </lineage>
</organism>
<gene>
    <name evidence="3" type="ORF">CA615_01140</name>
</gene>
<reference evidence="3 4" key="1">
    <citation type="submission" date="2017-05" db="EMBL/GenBank/DDBJ databases">
        <title>Host range expansion of the Methanosphaera genus to humans and monogastric animals involves recent and extensive reduction in genome content.</title>
        <authorList>
            <person name="Hoedt E.C."/>
            <person name="Volmer J.G."/>
            <person name="Parks D.H."/>
            <person name="Rosewarne C.P."/>
            <person name="Denman S.E."/>
            <person name="Mcsweeney C.S."/>
            <person name="O Cuiv P."/>
            <person name="Hugenholtz P."/>
            <person name="Tyson G.W."/>
            <person name="Morrison M."/>
        </authorList>
    </citation>
    <scope>NUCLEOTIDE SEQUENCE [LARGE SCALE GENOMIC DNA]</scope>
    <source>
        <strain evidence="3 4">PA5</strain>
    </source>
</reference>
<dbReference type="Proteomes" id="UP000248557">
    <property type="component" value="Unassembled WGS sequence"/>
</dbReference>